<dbReference type="Proteomes" id="UP000187429">
    <property type="component" value="Unassembled WGS sequence"/>
</dbReference>
<comment type="caution">
    <text evidence="1">The sequence shown here is derived from an EMBL/GenBank/DDBJ whole genome shotgun (WGS) entry which is preliminary data.</text>
</comment>
<proteinExistence type="predicted"/>
<dbReference type="EMBL" id="LSSM01000388">
    <property type="protein sequence ID" value="OMJ29070.1"/>
    <property type="molecule type" value="Genomic_DNA"/>
</dbReference>
<accession>A0A1R1YQC7</accession>
<reference evidence="2" key="1">
    <citation type="submission" date="2017-01" db="EMBL/GenBank/DDBJ databases">
        <authorList>
            <person name="Wang Y."/>
            <person name="White M."/>
            <person name="Kvist S."/>
            <person name="Moncalvo J.-M."/>
        </authorList>
    </citation>
    <scope>NUCLEOTIDE SEQUENCE [LARGE SCALE GENOMIC DNA]</scope>
    <source>
        <strain evidence="2">ID-206-W2</strain>
    </source>
</reference>
<evidence type="ECO:0000313" key="1">
    <source>
        <dbReference type="EMBL" id="OMJ29070.1"/>
    </source>
</evidence>
<gene>
    <name evidence="1" type="ORF">AYI69_g1435</name>
</gene>
<organism evidence="1 2">
    <name type="scientific">Smittium culicis</name>
    <dbReference type="NCBI Taxonomy" id="133412"/>
    <lineage>
        <taxon>Eukaryota</taxon>
        <taxon>Fungi</taxon>
        <taxon>Fungi incertae sedis</taxon>
        <taxon>Zoopagomycota</taxon>
        <taxon>Kickxellomycotina</taxon>
        <taxon>Harpellomycetes</taxon>
        <taxon>Harpellales</taxon>
        <taxon>Legeriomycetaceae</taxon>
        <taxon>Smittium</taxon>
    </lineage>
</organism>
<evidence type="ECO:0000313" key="2">
    <source>
        <dbReference type="Proteomes" id="UP000187429"/>
    </source>
</evidence>
<sequence>MLYDHTKSALIKNSFGVVLYSLRNYRRHLVLSAYFEKFLKSNQDIINTYKTLNKELISRFPEILLSSCTPNDKNLWFVHSNSCPVFYLCCSLNKNCPVYKYISLKDWIDDVKDYDFSNNSTCISDNKNEHSFINEISTVPKTHDSLDEINLKPNPSYLNVIEPLRFKNDLYLQYLENSFSVNYPHYLKREHDLQLYNPDSSLNQENDNLKYYETNQQNQDLNQSQSLYQSSSLFKPQLQLVYFDNITEKAGQAKKFAKIYHPTSTYSSNNSDVLPILTPLNIENNLTRSSANKHM</sequence>
<keyword evidence="2" id="KW-1185">Reference proteome</keyword>
<protein>
    <submittedName>
        <fullName evidence="1">Uncharacterized protein</fullName>
    </submittedName>
</protein>
<dbReference type="AlphaFoldDB" id="A0A1R1YQC7"/>
<name>A0A1R1YQC7_9FUNG</name>